<evidence type="ECO:0000313" key="1">
    <source>
        <dbReference type="EMBL" id="QEA05297.1"/>
    </source>
</evidence>
<dbReference type="SUPFAM" id="SSF82185">
    <property type="entry name" value="Histone H3 K4-specific methyltransferase SET7/9 N-terminal domain"/>
    <property type="match status" value="2"/>
</dbReference>
<gene>
    <name evidence="1" type="ORF">KBTEX_01617</name>
</gene>
<dbReference type="Gene3D" id="3.90.930.1">
    <property type="match status" value="1"/>
</dbReference>
<protein>
    <recommendedName>
        <fullName evidence="2">MORN repeat variant</fullName>
    </recommendedName>
</protein>
<reference evidence="1" key="1">
    <citation type="submission" date="2019-06" db="EMBL/GenBank/DDBJ databases">
        <authorList>
            <person name="Murdoch R.W."/>
            <person name="Fathepure B."/>
        </authorList>
    </citation>
    <scope>NUCLEOTIDE SEQUENCE</scope>
</reference>
<dbReference type="EMBL" id="MN079098">
    <property type="protein sequence ID" value="QEA05297.1"/>
    <property type="molecule type" value="Genomic_DNA"/>
</dbReference>
<accession>A0A5B8RF14</accession>
<organism evidence="1">
    <name type="scientific">uncultured organism</name>
    <dbReference type="NCBI Taxonomy" id="155900"/>
    <lineage>
        <taxon>unclassified sequences</taxon>
        <taxon>environmental samples</taxon>
    </lineage>
</organism>
<dbReference type="AlphaFoldDB" id="A0A5B8RF14"/>
<name>A0A5B8RF14_9ZZZZ</name>
<evidence type="ECO:0008006" key="2">
    <source>
        <dbReference type="Google" id="ProtNLM"/>
    </source>
</evidence>
<sequence>MTYPRFRFRLLGPLAVVALCHGGVAVAAQRPAAEGAANANPAAAPTAGTGAVHDAAAPRSRIRTVGTGSDRREIHEEIDGYGYVNARHTVFPGLAREIDVRFAPNGRVSHRRERRDGHRVGLFIETVSPGHYVRRHYDAQARRHGTETEVIDGRTVTSVTYVHGSPVGPFHRTDTEGRRTEGHYVDGELDGAYRITRDGRTVERSHYDHGVKDGPHVRYDSEGNILEKGRYVDGDREGPWIEPARLGDHWRGDYRHGKRRGRWRIVDARGYPVEEGVYDDAGRRTGLWAVYRDNGELRDCPLYRDDERVEHPDYDYDSGQTAIEYCNGQLEAAPER</sequence>
<proteinExistence type="predicted"/>